<gene>
    <name evidence="1" type="primary">vanS</name>
</gene>
<geneLocation type="plasmid" evidence="1">
    <name>pUW786</name>
</geneLocation>
<keyword evidence="1" id="KW-0418">Kinase</keyword>
<proteinExistence type="predicted"/>
<name>Q8KSE3_ENTFC</name>
<evidence type="ECO:0000313" key="1">
    <source>
        <dbReference type="EMBL" id="AAM77883.1"/>
    </source>
</evidence>
<dbReference type="EMBL" id="AF516335">
    <property type="protein sequence ID" value="AAM77883.1"/>
    <property type="molecule type" value="Genomic_DNA"/>
</dbReference>
<organism evidence="1">
    <name type="scientific">Enterococcus faecium</name>
    <name type="common">Streptococcus faecium</name>
    <dbReference type="NCBI Taxonomy" id="1352"/>
    <lineage>
        <taxon>Bacteria</taxon>
        <taxon>Bacillati</taxon>
        <taxon>Bacillota</taxon>
        <taxon>Bacilli</taxon>
        <taxon>Lactobacillales</taxon>
        <taxon>Enterococcaceae</taxon>
        <taxon>Enterococcus</taxon>
    </lineage>
</organism>
<accession>Q8KSE3</accession>
<keyword evidence="1" id="KW-0808">Transferase</keyword>
<protein>
    <submittedName>
        <fullName evidence="1">Truncated protein kinase</fullName>
    </submittedName>
</protein>
<sequence>MVIKLKNKKTTIPN</sequence>
<reference evidence="1" key="1">
    <citation type="submission" date="2002-05" db="EMBL/GenBank/DDBJ databases">
        <title>Multi-resistance gene cluster on a plasmid in a clinical isolate of Enterococcus faecium.</title>
        <authorList>
            <person name="Werner G."/>
            <person name="Klare I."/>
            <person name="Witte W."/>
        </authorList>
    </citation>
    <scope>NUCLEOTIDE SEQUENCE</scope>
    <source>
        <strain evidence="1">UW786</strain>
        <plasmid evidence="1">pUW786</plasmid>
    </source>
</reference>
<keyword evidence="1" id="KW-0614">Plasmid</keyword>
<dbReference type="GO" id="GO:0016301">
    <property type="term" value="F:kinase activity"/>
    <property type="evidence" value="ECO:0007669"/>
    <property type="project" value="UniProtKB-KW"/>
</dbReference>